<proteinExistence type="inferred from homology"/>
<protein>
    <recommendedName>
        <fullName evidence="4">Small ribosomal subunit protein eS1</fullName>
    </recommendedName>
</protein>
<comment type="subunit">
    <text evidence="4">Component of the small ribosomal subunit. Mature ribosomes consist of a small (40S) and a large (60S) subunit. The 40S subunit contains about 33 different proteins and 1 molecule of RNA (18S). The 60S subunit contains about 49 different proteins and 3 molecules of RNA (25S, 5.8S and 5S).</text>
</comment>
<evidence type="ECO:0000313" key="9">
    <source>
        <dbReference type="EMBL" id="CAD6217361.1"/>
    </source>
</evidence>
<dbReference type="Pfam" id="PF07893">
    <property type="entry name" value="DUF1668"/>
    <property type="match status" value="1"/>
</dbReference>
<accession>A0A811N611</accession>
<dbReference type="HAMAP" id="MF_03122">
    <property type="entry name" value="Ribosomal_eS1_euk"/>
    <property type="match status" value="1"/>
</dbReference>
<reference evidence="9" key="1">
    <citation type="submission" date="2020-10" db="EMBL/GenBank/DDBJ databases">
        <authorList>
            <person name="Han B."/>
            <person name="Lu T."/>
            <person name="Zhao Q."/>
            <person name="Huang X."/>
            <person name="Zhao Y."/>
        </authorList>
    </citation>
    <scope>NUCLEOTIDE SEQUENCE</scope>
</reference>
<dbReference type="PROSITE" id="PS01191">
    <property type="entry name" value="RIBOSOMAL_S3AE"/>
    <property type="match status" value="1"/>
</dbReference>
<dbReference type="GO" id="GO:0006412">
    <property type="term" value="P:translation"/>
    <property type="evidence" value="ECO:0007669"/>
    <property type="project" value="UniProtKB-UniRule"/>
</dbReference>
<organism evidence="9 10">
    <name type="scientific">Miscanthus lutarioriparius</name>
    <dbReference type="NCBI Taxonomy" id="422564"/>
    <lineage>
        <taxon>Eukaryota</taxon>
        <taxon>Viridiplantae</taxon>
        <taxon>Streptophyta</taxon>
        <taxon>Embryophyta</taxon>
        <taxon>Tracheophyta</taxon>
        <taxon>Spermatophyta</taxon>
        <taxon>Magnoliopsida</taxon>
        <taxon>Liliopsida</taxon>
        <taxon>Poales</taxon>
        <taxon>Poaceae</taxon>
        <taxon>PACMAD clade</taxon>
        <taxon>Panicoideae</taxon>
        <taxon>Andropogonodae</taxon>
        <taxon>Andropogoneae</taxon>
        <taxon>Saccharinae</taxon>
        <taxon>Miscanthus</taxon>
    </lineage>
</organism>
<evidence type="ECO:0000313" key="10">
    <source>
        <dbReference type="Proteomes" id="UP000604825"/>
    </source>
</evidence>
<sequence>MAVGKNKRISKGKKGGKKKTVDPFSKKDWYDIKAPSVFSVRNIGKTLVSRTQGTKIASEGLKHRVFEVSLADLQSDEDQAYRKIRLRAEDVQGRNVLTNFWGMSFTTDKLRSLVKKWQTLIEAHVDVKTTDNYMLRLFCIGFTKRRPNQVKRTCYAQASQIRQIRRKMTEIMSNQASTCDLKELVSKFIPEVIGKEIEKATSSIFPLQNVFIRKVKILKAPKFDIGKLMEVHGDYAKEDVGVKMDRPAEGDEAMGGQEKLSAGSRNGQIGEGVSPSSSSSKRRRRNEDYATTRRKHLYFILDATRRKHLYFILDDWRDGYSIHKLDADDMDPSGHLSEPSLRLAAPVPGLMAFTSLGTTIFVDTNRWRRGRHASPTLVYNTENASLTLGPRVPDDVYSLGSAMAAGDKLYAVTTDAESPSLQMSSSSNGHYPANGAKVLHRKEKNKEKVQHDKNAASSACQKDRHYIEKLETELMNCYQEIDYLQDQLNIRNVEANIMGEHIHSLELKLTELEKFPERVRVMDNELIRSDSQCWLLMEEVRCKEEELQKAAAQIEKLESTALDSQCEIESLKLDLTNLEQRLLDAESFTQHAAEHRAQIDKLLGEHELQLHEAQRTIDQLVLENKQLKELLPMAKRNEESELLIEQLKEELREQKLKAKEDAEDLTQQMAELRYQITGMLEEEYKRRSCIEQAAIQHIQELETQESHELAHTQAMEIKKLKAALERFNSMTNLGTVCKSCSCGFSAMLIELSNCSIEGPSGGARSPSSIHIDEKSQNRALIEWRPGEASDGDGGYTHTYTVDGDGSCVRSRLPGRPKCEQSLKPVVNDTSDPEDVLKAALNVALDEVAAAFQRSAHIGKGATDNLTRNAMDVCKKLLDDSTEDLRAMARLKPEDVVSGVMTYVYTCAAGGSQTLNATLAGAGHGRRLLGWQMGEAEEVTSGGRGLLSVDDKLGEIADVGHGANGRRLLSTLWSQITSAQGEDVLARQKKLGVSPDDETDHAARCNLLSTELESIASTSAEANRQLLAAEELPDELAGKRELLSRTLMGIDEAATEAKRQLDEATMEDTMSGGHPEHRVLTTGLIGTFDEIQDERSQVPPGDFPKWMPATQRRLLQLPSLQKPNKVVAPDGSGDFNTITEAIAAVPKTFEGRRVQGVRHRAQGHGHTASATEHGSGVGVWRCVATRLLDAITPAIER</sequence>
<evidence type="ECO:0000256" key="5">
    <source>
        <dbReference type="RuleBase" id="RU000668"/>
    </source>
</evidence>
<evidence type="ECO:0000256" key="1">
    <source>
        <dbReference type="ARBA" id="ARBA00004496"/>
    </source>
</evidence>
<dbReference type="SMART" id="SM01397">
    <property type="entry name" value="Ribosomal_S3Ae"/>
    <property type="match status" value="1"/>
</dbReference>
<evidence type="ECO:0000256" key="3">
    <source>
        <dbReference type="ARBA" id="ARBA00023274"/>
    </source>
</evidence>
<comment type="subcellular location">
    <subcellularLocation>
        <location evidence="1 4">Cytoplasm</location>
    </subcellularLocation>
</comment>
<gene>
    <name evidence="9" type="ORF">NCGR_LOCUS11358</name>
</gene>
<dbReference type="OrthoDB" id="9834376at2759"/>
<dbReference type="PANTHER" id="PTHR36390">
    <property type="entry name" value="MYOSIN HEAVY CHAIN-LIKE PROTEIN"/>
    <property type="match status" value="1"/>
</dbReference>
<keyword evidence="3 4" id="KW-0687">Ribonucleoprotein</keyword>
<dbReference type="AlphaFoldDB" id="A0A811N611"/>
<keyword evidence="6" id="KW-0175">Coiled coil</keyword>
<evidence type="ECO:0000256" key="2">
    <source>
        <dbReference type="ARBA" id="ARBA00022980"/>
    </source>
</evidence>
<feature type="initiator methionine" description="Removed" evidence="4">
    <location>
        <position position="1"/>
    </location>
</feature>
<dbReference type="Gene3D" id="1.20.140.40">
    <property type="entry name" value="Invertase/pectin methylesterase inhibitor family protein"/>
    <property type="match status" value="1"/>
</dbReference>
<dbReference type="InterPro" id="IPR035513">
    <property type="entry name" value="Invertase/methylesterase_inhib"/>
</dbReference>
<evidence type="ECO:0000259" key="8">
    <source>
        <dbReference type="Pfam" id="PF04043"/>
    </source>
</evidence>
<dbReference type="CDD" id="cd15798">
    <property type="entry name" value="PMEI-like_3"/>
    <property type="match status" value="1"/>
</dbReference>
<keyword evidence="2 4" id="KW-0689">Ribosomal protein</keyword>
<evidence type="ECO:0000256" key="7">
    <source>
        <dbReference type="SAM" id="MobiDB-lite"/>
    </source>
</evidence>
<feature type="compositionally biased region" description="Basic residues" evidence="7">
    <location>
        <begin position="1"/>
        <end position="18"/>
    </location>
</feature>
<dbReference type="InterPro" id="IPR001593">
    <property type="entry name" value="Ribosomal_eS1"/>
</dbReference>
<dbReference type="InterPro" id="IPR012871">
    <property type="entry name" value="DUF1668_ORYSA"/>
</dbReference>
<feature type="region of interest" description="Disordered" evidence="7">
    <location>
        <begin position="1"/>
        <end position="23"/>
    </location>
</feature>
<feature type="coiled-coil region" evidence="6">
    <location>
        <begin position="537"/>
        <end position="682"/>
    </location>
</feature>
<evidence type="ECO:0000256" key="6">
    <source>
        <dbReference type="SAM" id="Coils"/>
    </source>
</evidence>
<dbReference type="InterPro" id="IPR027500">
    <property type="entry name" value="Ribosomal_eS1_euk"/>
</dbReference>
<dbReference type="Proteomes" id="UP000604825">
    <property type="component" value="Unassembled WGS sequence"/>
</dbReference>
<evidence type="ECO:0000256" key="4">
    <source>
        <dbReference type="HAMAP-Rule" id="MF_03122"/>
    </source>
</evidence>
<dbReference type="SUPFAM" id="SSF101148">
    <property type="entry name" value="Plant invertase/pectin methylesterase inhibitor"/>
    <property type="match status" value="1"/>
</dbReference>
<keyword evidence="10" id="KW-1185">Reference proteome</keyword>
<comment type="caution">
    <text evidence="9">The sequence shown here is derived from an EMBL/GenBank/DDBJ whole genome shotgun (WGS) entry which is preliminary data.</text>
</comment>
<dbReference type="InterPro" id="IPR006501">
    <property type="entry name" value="Pectinesterase_inhib_dom"/>
</dbReference>
<dbReference type="GO" id="GO:0003735">
    <property type="term" value="F:structural constituent of ribosome"/>
    <property type="evidence" value="ECO:0007669"/>
    <property type="project" value="UniProtKB-UniRule"/>
</dbReference>
<dbReference type="EMBL" id="CAJGYO010000003">
    <property type="protein sequence ID" value="CAD6217361.1"/>
    <property type="molecule type" value="Genomic_DNA"/>
</dbReference>
<dbReference type="Pfam" id="PF04043">
    <property type="entry name" value="PMEI"/>
    <property type="match status" value="1"/>
</dbReference>
<dbReference type="GO" id="GO:0004857">
    <property type="term" value="F:enzyme inhibitor activity"/>
    <property type="evidence" value="ECO:0007669"/>
    <property type="project" value="InterPro"/>
</dbReference>
<dbReference type="GO" id="GO:0022627">
    <property type="term" value="C:cytosolic small ribosomal subunit"/>
    <property type="evidence" value="ECO:0007669"/>
    <property type="project" value="UniProtKB-UniRule"/>
</dbReference>
<name>A0A811N611_9POAL</name>
<feature type="domain" description="Pectinesterase inhibitor" evidence="8">
    <location>
        <begin position="817"/>
        <end position="910"/>
    </location>
</feature>
<dbReference type="PANTHER" id="PTHR36390:SF1">
    <property type="entry name" value="MYOSIN HEAVY CHAIN-LIKE PROTEIN"/>
    <property type="match status" value="1"/>
</dbReference>
<dbReference type="InterPro" id="IPR018281">
    <property type="entry name" value="Ribosomal_eS1_CS"/>
</dbReference>
<keyword evidence="4" id="KW-0963">Cytoplasm</keyword>
<dbReference type="Pfam" id="PF01015">
    <property type="entry name" value="Ribosomal_S3Ae"/>
    <property type="match status" value="1"/>
</dbReference>
<comment type="similarity">
    <text evidence="4 5">Belongs to the eukaryotic ribosomal protein eS1 family.</text>
</comment>
<feature type="region of interest" description="Disordered" evidence="7">
    <location>
        <begin position="246"/>
        <end position="288"/>
    </location>
</feature>